<dbReference type="AlphaFoldDB" id="A0A518DI49"/>
<reference evidence="4 5" key="1">
    <citation type="submission" date="2019-02" db="EMBL/GenBank/DDBJ databases">
        <title>Deep-cultivation of Planctomycetes and their phenomic and genomic characterization uncovers novel biology.</title>
        <authorList>
            <person name="Wiegand S."/>
            <person name="Jogler M."/>
            <person name="Boedeker C."/>
            <person name="Pinto D."/>
            <person name="Vollmers J."/>
            <person name="Rivas-Marin E."/>
            <person name="Kohn T."/>
            <person name="Peeters S.H."/>
            <person name="Heuer A."/>
            <person name="Rast P."/>
            <person name="Oberbeckmann S."/>
            <person name="Bunk B."/>
            <person name="Jeske O."/>
            <person name="Meyerdierks A."/>
            <person name="Storesund J.E."/>
            <person name="Kallscheuer N."/>
            <person name="Luecker S."/>
            <person name="Lage O.M."/>
            <person name="Pohl T."/>
            <person name="Merkel B.J."/>
            <person name="Hornburger P."/>
            <person name="Mueller R.-W."/>
            <person name="Bruemmer F."/>
            <person name="Labrenz M."/>
            <person name="Spormann A.M."/>
            <person name="Op den Camp H."/>
            <person name="Overmann J."/>
            <person name="Amann R."/>
            <person name="Jetten M.S.M."/>
            <person name="Mascher T."/>
            <person name="Medema M.H."/>
            <person name="Devos D.P."/>
            <person name="Kaster A.-K."/>
            <person name="Ovreas L."/>
            <person name="Rohde M."/>
            <person name="Galperin M.Y."/>
            <person name="Jogler C."/>
        </authorList>
    </citation>
    <scope>NUCLEOTIDE SEQUENCE [LARGE SCALE GENOMIC DNA]</scope>
    <source>
        <strain evidence="4 5">Pla175</strain>
    </source>
</reference>
<accession>A0A518DI49</accession>
<comment type="similarity">
    <text evidence="2">Belongs to the dGTPase family. Type 2 subfamily.</text>
</comment>
<dbReference type="Proteomes" id="UP000317429">
    <property type="component" value="Chromosome"/>
</dbReference>
<dbReference type="Gene3D" id="1.10.3210.10">
    <property type="entry name" value="Hypothetical protein af1432"/>
    <property type="match status" value="1"/>
</dbReference>
<dbReference type="NCBIfam" id="TIGR01353">
    <property type="entry name" value="dGTP_triPase"/>
    <property type="match status" value="1"/>
</dbReference>
<dbReference type="InterPro" id="IPR026875">
    <property type="entry name" value="PHydrolase_assoc_dom"/>
</dbReference>
<dbReference type="EMBL" id="CP036291">
    <property type="protein sequence ID" value="QDU91072.1"/>
    <property type="molecule type" value="Genomic_DNA"/>
</dbReference>
<evidence type="ECO:0000256" key="2">
    <source>
        <dbReference type="HAMAP-Rule" id="MF_01212"/>
    </source>
</evidence>
<dbReference type="PROSITE" id="PS51831">
    <property type="entry name" value="HD"/>
    <property type="match status" value="1"/>
</dbReference>
<gene>
    <name evidence="4" type="primary">dgt</name>
    <name evidence="4" type="ORF">Pla175_44900</name>
</gene>
<evidence type="ECO:0000256" key="1">
    <source>
        <dbReference type="ARBA" id="ARBA00022801"/>
    </source>
</evidence>
<evidence type="ECO:0000259" key="3">
    <source>
        <dbReference type="PROSITE" id="PS51831"/>
    </source>
</evidence>
<organism evidence="4 5">
    <name type="scientific">Pirellulimonas nuda</name>
    <dbReference type="NCBI Taxonomy" id="2528009"/>
    <lineage>
        <taxon>Bacteria</taxon>
        <taxon>Pseudomonadati</taxon>
        <taxon>Planctomycetota</taxon>
        <taxon>Planctomycetia</taxon>
        <taxon>Pirellulales</taxon>
        <taxon>Lacipirellulaceae</taxon>
        <taxon>Pirellulimonas</taxon>
    </lineage>
</organism>
<dbReference type="Pfam" id="PF01966">
    <property type="entry name" value="HD"/>
    <property type="match status" value="1"/>
</dbReference>
<dbReference type="InterPro" id="IPR006674">
    <property type="entry name" value="HD_domain"/>
</dbReference>
<evidence type="ECO:0000313" key="5">
    <source>
        <dbReference type="Proteomes" id="UP000317429"/>
    </source>
</evidence>
<dbReference type="GO" id="GO:0006203">
    <property type="term" value="P:dGTP catabolic process"/>
    <property type="evidence" value="ECO:0007669"/>
    <property type="project" value="TreeGrafter"/>
</dbReference>
<dbReference type="InterPro" id="IPR006261">
    <property type="entry name" value="dGTPase"/>
</dbReference>
<name>A0A518DI49_9BACT</name>
<dbReference type="InterPro" id="IPR050135">
    <property type="entry name" value="dGTPase-like"/>
</dbReference>
<dbReference type="InterPro" id="IPR006675">
    <property type="entry name" value="HDIG_dom"/>
</dbReference>
<evidence type="ECO:0000313" key="4">
    <source>
        <dbReference type="EMBL" id="QDU91072.1"/>
    </source>
</evidence>
<dbReference type="PANTHER" id="PTHR11373:SF43">
    <property type="entry name" value="DEOXYGUANOSINETRIPHOSPHATE TRIPHOSPHOHYDROLASE-LIKE PROTEIN"/>
    <property type="match status" value="1"/>
</dbReference>
<dbReference type="OrthoDB" id="9803619at2"/>
<dbReference type="HAMAP" id="MF_01212">
    <property type="entry name" value="dGTPase_type2"/>
    <property type="match status" value="1"/>
</dbReference>
<dbReference type="PANTHER" id="PTHR11373">
    <property type="entry name" value="DEOXYNUCLEOSIDE TRIPHOSPHATE TRIPHOSPHOHYDROLASE"/>
    <property type="match status" value="1"/>
</dbReference>
<keyword evidence="1 2" id="KW-0378">Hydrolase</keyword>
<dbReference type="RefSeq" id="WP_145290822.1">
    <property type="nucleotide sequence ID" value="NZ_CP036291.1"/>
</dbReference>
<dbReference type="SMART" id="SM00471">
    <property type="entry name" value="HDc"/>
    <property type="match status" value="1"/>
</dbReference>
<feature type="domain" description="HD" evidence="3">
    <location>
        <begin position="70"/>
        <end position="190"/>
    </location>
</feature>
<dbReference type="NCBIfam" id="TIGR00277">
    <property type="entry name" value="HDIG"/>
    <property type="match status" value="1"/>
</dbReference>
<dbReference type="SUPFAM" id="SSF109604">
    <property type="entry name" value="HD-domain/PDEase-like"/>
    <property type="match status" value="1"/>
</dbReference>
<sequence length="375" mass="41604">MTADEREALLLASFAVRSAGAVRRHAEPLHRYRSAFQRDRDRIVHSAAFRRLAQKTQVFTGDGHGYHRTRLTHTMEVASIARTLARALRLNEDLVEALALLHDIGHPPFGHAGEDVLDAKLEGVGGFNHNAQALRIVERLEQRYPNFPGLNLTTDVLDGQRRRAAGGKRHGPGATLEAQVVEAADSIAYNAHDADDALEIGLLEFKDLLDAELWASAAEAVDHRHSALDTHQRRRAVVHELLDVQVGDLLNATQRRLTEAGFDSPDDARAAPPVVGVSAAMQVRKRQLEALLFERVYRHPRLLERRDQVKQTLGNAFDELVRKHDMLPEPYASVAQDEGAARGVADILANLTDDAVLSIKRFDHGAEHGRDFLDV</sequence>
<dbReference type="Pfam" id="PF13286">
    <property type="entry name" value="HD_assoc"/>
    <property type="match status" value="1"/>
</dbReference>
<proteinExistence type="inferred from homology"/>
<dbReference type="GO" id="GO:0008832">
    <property type="term" value="F:dGTPase activity"/>
    <property type="evidence" value="ECO:0007669"/>
    <property type="project" value="TreeGrafter"/>
</dbReference>
<dbReference type="CDD" id="cd00077">
    <property type="entry name" value="HDc"/>
    <property type="match status" value="1"/>
</dbReference>
<protein>
    <recommendedName>
        <fullName evidence="2">Deoxyguanosinetriphosphate triphosphohydrolase-like protein</fullName>
    </recommendedName>
</protein>
<dbReference type="KEGG" id="pnd:Pla175_44900"/>
<dbReference type="InterPro" id="IPR023023">
    <property type="entry name" value="dNTPase_2"/>
</dbReference>
<keyword evidence="5" id="KW-1185">Reference proteome</keyword>
<dbReference type="InterPro" id="IPR003607">
    <property type="entry name" value="HD/PDEase_dom"/>
</dbReference>